<gene>
    <name evidence="5" type="ORF">PVL29_001889</name>
</gene>
<feature type="disulfide bond" evidence="3">
    <location>
        <begin position="182"/>
        <end position="187"/>
    </location>
</feature>
<dbReference type="InterPro" id="IPR001938">
    <property type="entry name" value="Thaumatin"/>
</dbReference>
<dbReference type="PANTHER" id="PTHR31048">
    <property type="entry name" value="OS03G0233200 PROTEIN"/>
    <property type="match status" value="1"/>
</dbReference>
<feature type="disulfide bond" evidence="3">
    <location>
        <begin position="78"/>
        <end position="88"/>
    </location>
</feature>
<accession>A0AA39AGL5</accession>
<evidence type="ECO:0000256" key="3">
    <source>
        <dbReference type="PIRSR" id="PIRSR002703-1"/>
    </source>
</evidence>
<dbReference type="PRINTS" id="PR00347">
    <property type="entry name" value="THAUMATIN"/>
</dbReference>
<feature type="disulfide bond" evidence="3">
    <location>
        <begin position="93"/>
        <end position="99"/>
    </location>
</feature>
<dbReference type="Pfam" id="PF00314">
    <property type="entry name" value="Thaumatin"/>
    <property type="match status" value="1"/>
</dbReference>
<dbReference type="Proteomes" id="UP001168098">
    <property type="component" value="Unassembled WGS sequence"/>
</dbReference>
<dbReference type="PROSITE" id="PS51367">
    <property type="entry name" value="THAUMATIN_2"/>
    <property type="match status" value="1"/>
</dbReference>
<comment type="similarity">
    <text evidence="1">Belongs to the thaumatin family.</text>
</comment>
<organism evidence="5 6">
    <name type="scientific">Vitis rotundifolia</name>
    <name type="common">Muscadine grape</name>
    <dbReference type="NCBI Taxonomy" id="103349"/>
    <lineage>
        <taxon>Eukaryota</taxon>
        <taxon>Viridiplantae</taxon>
        <taxon>Streptophyta</taxon>
        <taxon>Embryophyta</taxon>
        <taxon>Tracheophyta</taxon>
        <taxon>Spermatophyta</taxon>
        <taxon>Magnoliopsida</taxon>
        <taxon>eudicotyledons</taxon>
        <taxon>Gunneridae</taxon>
        <taxon>Pentapetalae</taxon>
        <taxon>rosids</taxon>
        <taxon>Vitales</taxon>
        <taxon>Vitaceae</taxon>
        <taxon>Viteae</taxon>
        <taxon>Vitis</taxon>
    </lineage>
</organism>
<evidence type="ECO:0008006" key="7">
    <source>
        <dbReference type="Google" id="ProtNLM"/>
    </source>
</evidence>
<evidence type="ECO:0000256" key="2">
    <source>
        <dbReference type="ARBA" id="ARBA00023157"/>
    </source>
</evidence>
<dbReference type="EMBL" id="JARBHA010000002">
    <property type="protein sequence ID" value="KAJ9706640.1"/>
    <property type="molecule type" value="Genomic_DNA"/>
</dbReference>
<name>A0AA39AGL5_VITRO</name>
<evidence type="ECO:0000256" key="4">
    <source>
        <dbReference type="SAM" id="SignalP"/>
    </source>
</evidence>
<keyword evidence="4" id="KW-0732">Signal</keyword>
<dbReference type="CDD" id="cd09217">
    <property type="entry name" value="TLP-P"/>
    <property type="match status" value="1"/>
</dbReference>
<proteinExistence type="inferred from homology"/>
<dbReference type="AlphaFoldDB" id="A0AA39AGL5"/>
<feature type="disulfide bond" evidence="3">
    <location>
        <begin position="150"/>
        <end position="200"/>
    </location>
</feature>
<evidence type="ECO:0000256" key="1">
    <source>
        <dbReference type="ARBA" id="ARBA00010607"/>
    </source>
</evidence>
<reference evidence="5 6" key="1">
    <citation type="journal article" date="2023" name="BMC Biotechnol.">
        <title>Vitis rotundifolia cv Carlos genome sequencing.</title>
        <authorList>
            <person name="Huff M."/>
            <person name="Hulse-Kemp A."/>
            <person name="Scheffler B."/>
            <person name="Youngblood R."/>
            <person name="Simpson S."/>
            <person name="Babiker E."/>
            <person name="Staton M."/>
        </authorList>
    </citation>
    <scope>NUCLEOTIDE SEQUENCE [LARGE SCALE GENOMIC DNA]</scope>
    <source>
        <tissue evidence="5">Leaf</tissue>
    </source>
</reference>
<feature type="chain" id="PRO_5041301669" description="Thaumatin-like protein" evidence="4">
    <location>
        <begin position="29"/>
        <end position="229"/>
    </location>
</feature>
<dbReference type="PIRSF" id="PIRSF002703">
    <property type="entry name" value="Thaumatin"/>
    <property type="match status" value="1"/>
</dbReference>
<comment type="caution">
    <text evidence="5">The sequence shown here is derived from an EMBL/GenBank/DDBJ whole genome shotgun (WGS) entry which is preliminary data.</text>
</comment>
<keyword evidence="2 3" id="KW-1015">Disulfide bond</keyword>
<dbReference type="SUPFAM" id="SSF49870">
    <property type="entry name" value="Osmotin, thaumatin-like protein"/>
    <property type="match status" value="1"/>
</dbReference>
<dbReference type="SMART" id="SM00205">
    <property type="entry name" value="THN"/>
    <property type="match status" value="1"/>
</dbReference>
<feature type="signal peptide" evidence="4">
    <location>
        <begin position="1"/>
        <end position="28"/>
    </location>
</feature>
<feature type="disulfide bond" evidence="3">
    <location>
        <begin position="37"/>
        <end position="228"/>
    </location>
</feature>
<keyword evidence="6" id="KW-1185">Reference proteome</keyword>
<evidence type="ECO:0000313" key="6">
    <source>
        <dbReference type="Proteomes" id="UP001168098"/>
    </source>
</evidence>
<dbReference type="FunFam" id="2.60.110.10:FF:000003">
    <property type="entry name" value="Thaumatin I"/>
    <property type="match status" value="1"/>
</dbReference>
<evidence type="ECO:0000313" key="5">
    <source>
        <dbReference type="EMBL" id="KAJ9706640.1"/>
    </source>
</evidence>
<protein>
    <recommendedName>
        <fullName evidence="7">Thaumatin-like protein</fullName>
    </recommendedName>
</protein>
<sequence>MSFFCNCSNLSTSFFLLILPIFFTFIHATIFEIRNSCPYTVWAAAVPGGGRQLDQDQTWNLSVISNTNQVRIWGRTKCSFDKAGKGNCESGGCGGLLDCQDYGSPPNTMAEYSLNQFNKADFFDISVVHGFNIPMEFSPTSDGCRRGANCTGDINGSCPNELRDPGGCNNPCTVFNNTQYCCYSGSCGPTTYSKFFKDRCPDAYSYPLDDSAVSFTCPAGTNYRVVFCP</sequence>
<feature type="disulfide bond" evidence="3">
    <location>
        <begin position="172"/>
        <end position="181"/>
    </location>
</feature>
<dbReference type="Gene3D" id="2.60.110.10">
    <property type="entry name" value="Thaumatin"/>
    <property type="match status" value="1"/>
</dbReference>
<feature type="disulfide bond" evidence="3">
    <location>
        <begin position="158"/>
        <end position="168"/>
    </location>
</feature>
<dbReference type="InterPro" id="IPR037176">
    <property type="entry name" value="Osmotin/thaumatin-like_sf"/>
</dbReference>